<dbReference type="InterPro" id="IPR014710">
    <property type="entry name" value="RmlC-like_jellyroll"/>
</dbReference>
<gene>
    <name evidence="12" type="ORF">CLV41_11172</name>
</gene>
<dbReference type="PANTHER" id="PTHR46390">
    <property type="entry name" value="MANNOSE-1-PHOSPHATE GUANYLYLTRANSFERASE"/>
    <property type="match status" value="1"/>
</dbReference>
<accession>A0A2S3UM74</accession>
<dbReference type="CDD" id="cd02213">
    <property type="entry name" value="cupin_PMI_typeII_C"/>
    <property type="match status" value="1"/>
</dbReference>
<dbReference type="SUPFAM" id="SSF51182">
    <property type="entry name" value="RmlC-like cupins"/>
    <property type="match status" value="1"/>
</dbReference>
<dbReference type="PANTHER" id="PTHR46390:SF1">
    <property type="entry name" value="MANNOSE-1-PHOSPHATE GUANYLYLTRANSFERASE"/>
    <property type="match status" value="1"/>
</dbReference>
<evidence type="ECO:0000256" key="3">
    <source>
        <dbReference type="ARBA" id="ARBA00022679"/>
    </source>
</evidence>
<keyword evidence="12" id="KW-0413">Isomerase</keyword>
<keyword evidence="3 12" id="KW-0808">Transferase</keyword>
<dbReference type="InterPro" id="IPR006375">
    <property type="entry name" value="Man1P_GuaTrfase/Man6P_Isoase"/>
</dbReference>
<dbReference type="SUPFAM" id="SSF53448">
    <property type="entry name" value="Nucleotide-diphospho-sugar transferases"/>
    <property type="match status" value="1"/>
</dbReference>
<protein>
    <recommendedName>
        <fullName evidence="2">mannose-1-phosphate guanylyltransferase</fullName>
        <ecNumber evidence="2">2.7.7.13</ecNumber>
    </recommendedName>
</protein>
<evidence type="ECO:0000313" key="12">
    <source>
        <dbReference type="EMBL" id="POF28822.1"/>
    </source>
</evidence>
<dbReference type="InterPro" id="IPR054566">
    <property type="entry name" value="ManC/GMP-like_b-helix"/>
</dbReference>
<sequence>MIFPCILSGGIGSRLWPLSRTDRPKQFLTLFGGESLFQKTCKRVNHSGFATPIVIGSNNHRFLIGEQLSEIGLEANSILLEPVGRNTAPPALMAAMIAAETDPDALVLLLPSDHLIKKEDVFLEAVSAAEEAARSGAIVTFGITPSEPNTGYGYIKVAAGSAPVRPVEAFVEKPDPARAEAFLKDGGYVWNAGIFLYSAQTMIDAFKTHQPEMYKDIAAVMKSRHGDLDFTRLDQESFEKLADISIDYAIMEKADNVVCAPMAPEWDDLGSWSAIWTVLDKDGDGNSALGDARFLDSSGCLAYAGRGLVSLIGLEDVMVIATTDSVLVAHKDKAQDVKKVVEQLKAEGRTEVDIHPRSYRPWGYTERINAGDRFSVQSMMIKPGKRLSLQSHLHRAEHWVVVSGTMEITINGQTRLLTENQSAYVPLGAQHTLHNPGKIPVRMIEVQSGTYLDEDDIVRHSETSQDS</sequence>
<reference evidence="12 13" key="1">
    <citation type="submission" date="2018-01" db="EMBL/GenBank/DDBJ databases">
        <title>Genomic Encyclopedia of Archaeal and Bacterial Type Strains, Phase II (KMG-II): from individual species to whole genera.</title>
        <authorList>
            <person name="Goeker M."/>
        </authorList>
    </citation>
    <scope>NUCLEOTIDE SEQUENCE [LARGE SCALE GENOMIC DNA]</scope>
    <source>
        <strain evidence="12 13">DSM 17023</strain>
    </source>
</reference>
<dbReference type="Proteomes" id="UP000236959">
    <property type="component" value="Unassembled WGS sequence"/>
</dbReference>
<dbReference type="InterPro" id="IPR049577">
    <property type="entry name" value="GMPP_N"/>
</dbReference>
<dbReference type="InterPro" id="IPR011051">
    <property type="entry name" value="RmlC_Cupin_sf"/>
</dbReference>
<name>A0A2S3UM74_9HYPH</name>
<dbReference type="InterPro" id="IPR051161">
    <property type="entry name" value="Mannose-6P_isomerase_type2"/>
</dbReference>
<feature type="domain" description="MannoseP isomerase/GMP-like beta-helix" evidence="11">
    <location>
        <begin position="295"/>
        <end position="344"/>
    </location>
</feature>
<dbReference type="Pfam" id="PF00483">
    <property type="entry name" value="NTP_transferase"/>
    <property type="match status" value="1"/>
</dbReference>
<evidence type="ECO:0000259" key="11">
    <source>
        <dbReference type="Pfam" id="PF22640"/>
    </source>
</evidence>
<dbReference type="InterPro" id="IPR001538">
    <property type="entry name" value="Man6P_isomerase-2_C"/>
</dbReference>
<dbReference type="AlphaFoldDB" id="A0A2S3UM74"/>
<dbReference type="Gene3D" id="2.60.120.10">
    <property type="entry name" value="Jelly Rolls"/>
    <property type="match status" value="1"/>
</dbReference>
<comment type="similarity">
    <text evidence="1 8">Belongs to the mannose-6-phosphate isomerase type 2 family.</text>
</comment>
<dbReference type="InterPro" id="IPR005835">
    <property type="entry name" value="NTP_transferase_dom"/>
</dbReference>
<evidence type="ECO:0000256" key="4">
    <source>
        <dbReference type="ARBA" id="ARBA00022695"/>
    </source>
</evidence>
<keyword evidence="5" id="KW-0547">Nucleotide-binding</keyword>
<evidence type="ECO:0000256" key="6">
    <source>
        <dbReference type="ARBA" id="ARBA00023134"/>
    </source>
</evidence>
<dbReference type="GO" id="GO:0004475">
    <property type="term" value="F:mannose-1-phosphate guanylyltransferase (GTP) activity"/>
    <property type="evidence" value="ECO:0007669"/>
    <property type="project" value="UniProtKB-EC"/>
</dbReference>
<keyword evidence="6" id="KW-0342">GTP-binding</keyword>
<evidence type="ECO:0000256" key="8">
    <source>
        <dbReference type="RuleBase" id="RU004190"/>
    </source>
</evidence>
<evidence type="ECO:0000256" key="2">
    <source>
        <dbReference type="ARBA" id="ARBA00012387"/>
    </source>
</evidence>
<dbReference type="RefSeq" id="WP_103224477.1">
    <property type="nucleotide sequence ID" value="NZ_PPCN01000011.1"/>
</dbReference>
<dbReference type="Gene3D" id="3.90.550.10">
    <property type="entry name" value="Spore Coat Polysaccharide Biosynthesis Protein SpsA, Chain A"/>
    <property type="match status" value="1"/>
</dbReference>
<dbReference type="NCBIfam" id="TIGR01479">
    <property type="entry name" value="GMP_PMI"/>
    <property type="match status" value="1"/>
</dbReference>
<dbReference type="Pfam" id="PF22640">
    <property type="entry name" value="ManC_GMP_beta-helix"/>
    <property type="match status" value="1"/>
</dbReference>
<proteinExistence type="inferred from homology"/>
<dbReference type="InterPro" id="IPR029044">
    <property type="entry name" value="Nucleotide-diphossugar_trans"/>
</dbReference>
<feature type="domain" description="Mannose-6-phosphate isomerase type II C-terminal" evidence="10">
    <location>
        <begin position="348"/>
        <end position="460"/>
    </location>
</feature>
<comment type="caution">
    <text evidence="12">The sequence shown here is derived from an EMBL/GenBank/DDBJ whole genome shotgun (WGS) entry which is preliminary data.</text>
</comment>
<evidence type="ECO:0000259" key="10">
    <source>
        <dbReference type="Pfam" id="PF01050"/>
    </source>
</evidence>
<dbReference type="GO" id="GO:0016853">
    <property type="term" value="F:isomerase activity"/>
    <property type="evidence" value="ECO:0007669"/>
    <property type="project" value="UniProtKB-KW"/>
</dbReference>
<dbReference type="GO" id="GO:0000271">
    <property type="term" value="P:polysaccharide biosynthetic process"/>
    <property type="evidence" value="ECO:0007669"/>
    <property type="project" value="InterPro"/>
</dbReference>
<evidence type="ECO:0000256" key="7">
    <source>
        <dbReference type="ARBA" id="ARBA00047343"/>
    </source>
</evidence>
<evidence type="ECO:0000256" key="1">
    <source>
        <dbReference type="ARBA" id="ARBA00006115"/>
    </source>
</evidence>
<evidence type="ECO:0000259" key="9">
    <source>
        <dbReference type="Pfam" id="PF00483"/>
    </source>
</evidence>
<dbReference type="GO" id="GO:0009298">
    <property type="term" value="P:GDP-mannose biosynthetic process"/>
    <property type="evidence" value="ECO:0007669"/>
    <property type="project" value="TreeGrafter"/>
</dbReference>
<organism evidence="12 13">
    <name type="scientific">Roseibium marinum</name>
    <dbReference type="NCBI Taxonomy" id="281252"/>
    <lineage>
        <taxon>Bacteria</taxon>
        <taxon>Pseudomonadati</taxon>
        <taxon>Pseudomonadota</taxon>
        <taxon>Alphaproteobacteria</taxon>
        <taxon>Hyphomicrobiales</taxon>
        <taxon>Stappiaceae</taxon>
        <taxon>Roseibium</taxon>
    </lineage>
</organism>
<evidence type="ECO:0000313" key="13">
    <source>
        <dbReference type="Proteomes" id="UP000236959"/>
    </source>
</evidence>
<keyword evidence="13" id="KW-1185">Reference proteome</keyword>
<dbReference type="Pfam" id="PF01050">
    <property type="entry name" value="MannoseP_isomer"/>
    <property type="match status" value="1"/>
</dbReference>
<dbReference type="EMBL" id="PPCN01000011">
    <property type="protein sequence ID" value="POF28822.1"/>
    <property type="molecule type" value="Genomic_DNA"/>
</dbReference>
<feature type="domain" description="Nucleotidyl transferase" evidence="9">
    <location>
        <begin position="5"/>
        <end position="282"/>
    </location>
</feature>
<dbReference type="OrthoDB" id="9806359at2"/>
<dbReference type="EC" id="2.7.7.13" evidence="2"/>
<dbReference type="FunFam" id="3.90.550.10:FF:000046">
    <property type="entry name" value="Mannose-1-phosphate guanylyltransferase (GDP)"/>
    <property type="match status" value="1"/>
</dbReference>
<comment type="catalytic activity">
    <reaction evidence="7">
        <text>alpha-D-mannose 1-phosphate + GTP + H(+) = GDP-alpha-D-mannose + diphosphate</text>
        <dbReference type="Rhea" id="RHEA:15229"/>
        <dbReference type="ChEBI" id="CHEBI:15378"/>
        <dbReference type="ChEBI" id="CHEBI:33019"/>
        <dbReference type="ChEBI" id="CHEBI:37565"/>
        <dbReference type="ChEBI" id="CHEBI:57527"/>
        <dbReference type="ChEBI" id="CHEBI:58409"/>
        <dbReference type="EC" id="2.7.7.13"/>
    </reaction>
</comment>
<dbReference type="CDD" id="cd02509">
    <property type="entry name" value="GDP-M1P_Guanylyltransferase"/>
    <property type="match status" value="1"/>
</dbReference>
<evidence type="ECO:0000256" key="5">
    <source>
        <dbReference type="ARBA" id="ARBA00022741"/>
    </source>
</evidence>
<dbReference type="FunFam" id="2.60.120.10:FF:000032">
    <property type="entry name" value="Mannose-1-phosphate guanylyltransferase/mannose-6-phosphate isomerase"/>
    <property type="match status" value="1"/>
</dbReference>
<keyword evidence="4 12" id="KW-0548">Nucleotidyltransferase</keyword>
<dbReference type="GO" id="GO:0005525">
    <property type="term" value="F:GTP binding"/>
    <property type="evidence" value="ECO:0007669"/>
    <property type="project" value="UniProtKB-KW"/>
</dbReference>